<feature type="compositionally biased region" description="Polar residues" evidence="1">
    <location>
        <begin position="31"/>
        <end position="42"/>
    </location>
</feature>
<accession>A0ABP9W953</accession>
<sequence>MLRTLLLVPTLCALTACTPAQMGQKVAGVPTETQTPTDTSVPLGSGGPCAPGYTRPDFAALERDLAAARARWAAAGVRDYSYDFAQVAAPVAFPDVRVTVRGGTVQGVTLKAGQTGEPGGQARATVEDRFAAIAQTLRGQQGQKCPVVEAEYDARDGHPTRLYSGTREVNVADGWGEWKVTNFTRP</sequence>
<gene>
    <name evidence="3" type="ORF">Dcar01_01443</name>
</gene>
<organism evidence="3 4">
    <name type="scientific">Deinococcus carri</name>
    <dbReference type="NCBI Taxonomy" id="1211323"/>
    <lineage>
        <taxon>Bacteria</taxon>
        <taxon>Thermotogati</taxon>
        <taxon>Deinococcota</taxon>
        <taxon>Deinococci</taxon>
        <taxon>Deinococcales</taxon>
        <taxon>Deinococcaceae</taxon>
        <taxon>Deinococcus</taxon>
    </lineage>
</organism>
<feature type="region of interest" description="Disordered" evidence="1">
    <location>
        <begin position="28"/>
        <end position="49"/>
    </location>
</feature>
<evidence type="ECO:0000256" key="1">
    <source>
        <dbReference type="SAM" id="MobiDB-lite"/>
    </source>
</evidence>
<protein>
    <recommendedName>
        <fullName evidence="5">Lipoprotein</fullName>
    </recommendedName>
</protein>
<evidence type="ECO:0000313" key="4">
    <source>
        <dbReference type="Proteomes" id="UP001401887"/>
    </source>
</evidence>
<dbReference type="Pfam" id="PF19671">
    <property type="entry name" value="DUF6174"/>
    <property type="match status" value="1"/>
</dbReference>
<reference evidence="3 4" key="1">
    <citation type="submission" date="2024-02" db="EMBL/GenBank/DDBJ databases">
        <title>Deinococcus carri NBRC 110142.</title>
        <authorList>
            <person name="Ichikawa N."/>
            <person name="Katano-Makiyama Y."/>
            <person name="Hidaka K."/>
        </authorList>
    </citation>
    <scope>NUCLEOTIDE SEQUENCE [LARGE SCALE GENOMIC DNA]</scope>
    <source>
        <strain evidence="3 4">NBRC 110142</strain>
    </source>
</reference>
<dbReference type="PROSITE" id="PS51257">
    <property type="entry name" value="PROKAR_LIPOPROTEIN"/>
    <property type="match status" value="1"/>
</dbReference>
<evidence type="ECO:0008006" key="5">
    <source>
        <dbReference type="Google" id="ProtNLM"/>
    </source>
</evidence>
<feature type="signal peptide" evidence="2">
    <location>
        <begin position="1"/>
        <end position="22"/>
    </location>
</feature>
<feature type="chain" id="PRO_5047084789" description="Lipoprotein" evidence="2">
    <location>
        <begin position="23"/>
        <end position="186"/>
    </location>
</feature>
<evidence type="ECO:0000256" key="2">
    <source>
        <dbReference type="SAM" id="SignalP"/>
    </source>
</evidence>
<evidence type="ECO:0000313" key="3">
    <source>
        <dbReference type="EMBL" id="GAA5512722.1"/>
    </source>
</evidence>
<dbReference type="Proteomes" id="UP001401887">
    <property type="component" value="Unassembled WGS sequence"/>
</dbReference>
<name>A0ABP9W953_9DEIO</name>
<dbReference type="EMBL" id="BAABRP010000003">
    <property type="protein sequence ID" value="GAA5512722.1"/>
    <property type="molecule type" value="Genomic_DNA"/>
</dbReference>
<dbReference type="InterPro" id="IPR046172">
    <property type="entry name" value="DUF6174"/>
</dbReference>
<keyword evidence="4" id="KW-1185">Reference proteome</keyword>
<proteinExistence type="predicted"/>
<comment type="caution">
    <text evidence="3">The sequence shown here is derived from an EMBL/GenBank/DDBJ whole genome shotgun (WGS) entry which is preliminary data.</text>
</comment>
<dbReference type="RefSeq" id="WP_345463081.1">
    <property type="nucleotide sequence ID" value="NZ_BAABRP010000003.1"/>
</dbReference>
<keyword evidence="2" id="KW-0732">Signal</keyword>